<proteinExistence type="predicted"/>
<name>A0ABP7IS42_9ACTN</name>
<comment type="caution">
    <text evidence="1">The sequence shown here is derived from an EMBL/GenBank/DDBJ whole genome shotgun (WGS) entry which is preliminary data.</text>
</comment>
<dbReference type="EMBL" id="BAABAH010000010">
    <property type="protein sequence ID" value="GAA3825673.1"/>
    <property type="molecule type" value="Genomic_DNA"/>
</dbReference>
<evidence type="ECO:0000313" key="1">
    <source>
        <dbReference type="EMBL" id="GAA3825673.1"/>
    </source>
</evidence>
<sequence length="53" mass="5784">MCYPRPCKQCGKTTWDGCGQHVEAVRMMVPTADWCPGHPGAGRRGLLGRLLGK</sequence>
<dbReference type="Proteomes" id="UP001501821">
    <property type="component" value="Unassembled WGS sequence"/>
</dbReference>
<gene>
    <name evidence="1" type="ORF">GCM10022242_28780</name>
</gene>
<reference evidence="2" key="1">
    <citation type="journal article" date="2019" name="Int. J. Syst. Evol. Microbiol.">
        <title>The Global Catalogue of Microorganisms (GCM) 10K type strain sequencing project: providing services to taxonomists for standard genome sequencing and annotation.</title>
        <authorList>
            <consortium name="The Broad Institute Genomics Platform"/>
            <consortium name="The Broad Institute Genome Sequencing Center for Infectious Disease"/>
            <person name="Wu L."/>
            <person name="Ma J."/>
        </authorList>
    </citation>
    <scope>NUCLEOTIDE SEQUENCE [LARGE SCALE GENOMIC DNA]</scope>
    <source>
        <strain evidence="2">JCM 16953</strain>
    </source>
</reference>
<protein>
    <submittedName>
        <fullName evidence="1">Uncharacterized protein</fullName>
    </submittedName>
</protein>
<keyword evidence="2" id="KW-1185">Reference proteome</keyword>
<evidence type="ECO:0000313" key="2">
    <source>
        <dbReference type="Proteomes" id="UP001501821"/>
    </source>
</evidence>
<accession>A0ABP7IS42</accession>
<dbReference type="RefSeq" id="WP_344776614.1">
    <property type="nucleotide sequence ID" value="NZ_BAABAH010000010.1"/>
</dbReference>
<organism evidence="1 2">
    <name type="scientific">Nocardioides panacisoli</name>
    <dbReference type="NCBI Taxonomy" id="627624"/>
    <lineage>
        <taxon>Bacteria</taxon>
        <taxon>Bacillati</taxon>
        <taxon>Actinomycetota</taxon>
        <taxon>Actinomycetes</taxon>
        <taxon>Propionibacteriales</taxon>
        <taxon>Nocardioidaceae</taxon>
        <taxon>Nocardioides</taxon>
    </lineage>
</organism>